<dbReference type="AlphaFoldDB" id="A0AAE4BSZ8"/>
<evidence type="ECO:0000313" key="7">
    <source>
        <dbReference type="Proteomes" id="UP001185092"/>
    </source>
</evidence>
<keyword evidence="3 4" id="KW-0443">Lipid metabolism</keyword>
<organism evidence="6 7">
    <name type="scientific">Aureibacter tunicatorum</name>
    <dbReference type="NCBI Taxonomy" id="866807"/>
    <lineage>
        <taxon>Bacteria</taxon>
        <taxon>Pseudomonadati</taxon>
        <taxon>Bacteroidota</taxon>
        <taxon>Cytophagia</taxon>
        <taxon>Cytophagales</taxon>
        <taxon>Persicobacteraceae</taxon>
        <taxon>Aureibacter</taxon>
    </lineage>
</organism>
<name>A0AAE4BSZ8_9BACT</name>
<feature type="active site" description="Nucleophile" evidence="4">
    <location>
        <position position="38"/>
    </location>
</feature>
<evidence type="ECO:0000256" key="2">
    <source>
        <dbReference type="ARBA" id="ARBA00022963"/>
    </source>
</evidence>
<dbReference type="Pfam" id="PF01734">
    <property type="entry name" value="Patatin"/>
    <property type="match status" value="1"/>
</dbReference>
<dbReference type="SUPFAM" id="SSF52151">
    <property type="entry name" value="FabD/lysophospholipase-like"/>
    <property type="match status" value="1"/>
</dbReference>
<reference evidence="6" key="1">
    <citation type="submission" date="2023-07" db="EMBL/GenBank/DDBJ databases">
        <title>Genomic Encyclopedia of Type Strains, Phase IV (KMG-IV): sequencing the most valuable type-strain genomes for metagenomic binning, comparative biology and taxonomic classification.</title>
        <authorList>
            <person name="Goeker M."/>
        </authorList>
    </citation>
    <scope>NUCLEOTIDE SEQUENCE</scope>
    <source>
        <strain evidence="6">DSM 26174</strain>
    </source>
</reference>
<comment type="caution">
    <text evidence="6">The sequence shown here is derived from an EMBL/GenBank/DDBJ whole genome shotgun (WGS) entry which is preliminary data.</text>
</comment>
<comment type="caution">
    <text evidence="4">Lacks conserved residue(s) required for the propagation of feature annotation.</text>
</comment>
<proteinExistence type="predicted"/>
<dbReference type="GO" id="GO:0016787">
    <property type="term" value="F:hydrolase activity"/>
    <property type="evidence" value="ECO:0007669"/>
    <property type="project" value="UniProtKB-UniRule"/>
</dbReference>
<dbReference type="PROSITE" id="PS51635">
    <property type="entry name" value="PNPLA"/>
    <property type="match status" value="1"/>
</dbReference>
<dbReference type="Proteomes" id="UP001185092">
    <property type="component" value="Unassembled WGS sequence"/>
</dbReference>
<evidence type="ECO:0000256" key="4">
    <source>
        <dbReference type="PROSITE-ProRule" id="PRU01161"/>
    </source>
</evidence>
<feature type="short sequence motif" description="DGA/G" evidence="4">
    <location>
        <begin position="150"/>
        <end position="152"/>
    </location>
</feature>
<dbReference type="PANTHER" id="PTHR14226:SF78">
    <property type="entry name" value="SLR0060 PROTEIN"/>
    <property type="match status" value="1"/>
</dbReference>
<evidence type="ECO:0000256" key="1">
    <source>
        <dbReference type="ARBA" id="ARBA00022801"/>
    </source>
</evidence>
<dbReference type="GO" id="GO:0016042">
    <property type="term" value="P:lipid catabolic process"/>
    <property type="evidence" value="ECO:0007669"/>
    <property type="project" value="UniProtKB-UniRule"/>
</dbReference>
<dbReference type="PANTHER" id="PTHR14226">
    <property type="entry name" value="NEUROPATHY TARGET ESTERASE/SWISS CHEESE D.MELANOGASTER"/>
    <property type="match status" value="1"/>
</dbReference>
<evidence type="ECO:0000259" key="5">
    <source>
        <dbReference type="PROSITE" id="PS51635"/>
    </source>
</evidence>
<accession>A0AAE4BSZ8</accession>
<dbReference type="InterPro" id="IPR050301">
    <property type="entry name" value="NTE"/>
</dbReference>
<dbReference type="CDD" id="cd07205">
    <property type="entry name" value="Pat_PNPLA6_PNPLA7_NTE1_like"/>
    <property type="match status" value="1"/>
</dbReference>
<keyword evidence="1 4" id="KW-0378">Hydrolase</keyword>
<keyword evidence="7" id="KW-1185">Reference proteome</keyword>
<keyword evidence="2 4" id="KW-0442">Lipid degradation</keyword>
<dbReference type="InterPro" id="IPR016035">
    <property type="entry name" value="Acyl_Trfase/lysoPLipase"/>
</dbReference>
<dbReference type="InterPro" id="IPR002641">
    <property type="entry name" value="PNPLA_dom"/>
</dbReference>
<protein>
    <submittedName>
        <fullName evidence="6">NTE family protein</fullName>
    </submittedName>
</protein>
<feature type="active site" description="Proton acceptor" evidence="4">
    <location>
        <position position="150"/>
    </location>
</feature>
<feature type="domain" description="PNPLA" evidence="5">
    <location>
        <begin position="5"/>
        <end position="163"/>
    </location>
</feature>
<sequence>MRLGLALSGGAARGIAHIGALKAFEERGINFDVVSGCSAGAMVGAMYCAGYSPEEMMNIVRSLRVPKMIHFAWSRKGVFNLQKIMKLVEKYLPANRFSALNKKFFINATNLTTGKEQIFGTGELFRPLLASCAIPVLFEAVDFNGQMYIDGGFSNNLPVDPLVGHSDIIFGVNVTSIEKDHDIGKKDMRYIFLRSVMFLADGAARPSKGKCDYLVEPKGLVKFHPLELHHVDDIFEMGYKYTSNYLDNQDLSDIMVG</sequence>
<dbReference type="Gene3D" id="3.40.1090.10">
    <property type="entry name" value="Cytosolic phospholipase A2 catalytic domain"/>
    <property type="match status" value="2"/>
</dbReference>
<dbReference type="EMBL" id="JAVDQD010000002">
    <property type="protein sequence ID" value="MDR6239440.1"/>
    <property type="molecule type" value="Genomic_DNA"/>
</dbReference>
<evidence type="ECO:0000313" key="6">
    <source>
        <dbReference type="EMBL" id="MDR6239440.1"/>
    </source>
</evidence>
<feature type="short sequence motif" description="GXSXG" evidence="4">
    <location>
        <begin position="36"/>
        <end position="40"/>
    </location>
</feature>
<gene>
    <name evidence="6" type="ORF">HNQ88_002477</name>
</gene>
<evidence type="ECO:0000256" key="3">
    <source>
        <dbReference type="ARBA" id="ARBA00023098"/>
    </source>
</evidence>
<dbReference type="RefSeq" id="WP_309939105.1">
    <property type="nucleotide sequence ID" value="NZ_AP025305.1"/>
</dbReference>